<evidence type="ECO:0000256" key="5">
    <source>
        <dbReference type="ARBA" id="ARBA00031122"/>
    </source>
</evidence>
<accession>A0ABP7XD31</accession>
<reference evidence="8" key="1">
    <citation type="journal article" date="2019" name="Int. J. Syst. Evol. Microbiol.">
        <title>The Global Catalogue of Microorganisms (GCM) 10K type strain sequencing project: providing services to taxonomists for standard genome sequencing and annotation.</title>
        <authorList>
            <consortium name="The Broad Institute Genomics Platform"/>
            <consortium name="The Broad Institute Genome Sequencing Center for Infectious Disease"/>
            <person name="Wu L."/>
            <person name="Ma J."/>
        </authorList>
    </citation>
    <scope>NUCLEOTIDE SEQUENCE [LARGE SCALE GENOMIC DNA]</scope>
    <source>
        <strain evidence="8">JCM 16703</strain>
    </source>
</reference>
<dbReference type="Gene3D" id="6.10.250.3370">
    <property type="match status" value="1"/>
</dbReference>
<dbReference type="PANTHER" id="PTHR34384:SF6">
    <property type="entry name" value="STAPHYLOFERRIN B SYNTHASE"/>
    <property type="match status" value="1"/>
</dbReference>
<evidence type="ECO:0000313" key="8">
    <source>
        <dbReference type="Proteomes" id="UP001501495"/>
    </source>
</evidence>
<dbReference type="Pfam" id="PF04183">
    <property type="entry name" value="IucA_IucC"/>
    <property type="match status" value="1"/>
</dbReference>
<comment type="pathway">
    <text evidence="2">Siderophore biosynthesis; mycobactin biosynthesis.</text>
</comment>
<comment type="function">
    <text evidence="1">Acyltransferase required for the direct transfer of medium- to long-chain fatty acyl moieties from a carrier protein (MbtL) on to the epsilon-amino group of lysine residue in the mycobactin core.</text>
</comment>
<name>A0ABP7XD31_9ACTN</name>
<sequence length="747" mass="82281">MLTDAVVAELHRWVTHPRAVFWQMGDASPDDVRRAYAELIADPHHQVLLGRVDGVPAFLAELYDPRQARASEIAQLDDLEPGDLGMHVLLAPPRRRVPGHTRAVFAAVLDACFADPAVRRVVVEPDVENAAIARRNAEAGFRVVREIPLATKTAAFSVLDRATWEQRRPRPDDHLTPATLAAAQRHLVTKALAEFAHERILAPRADGDGWVVDGLGVEYRFAAEQQPLDHWAIDPSSVERLVDGRPTELDVQQLVLDLADLLPLGDGVLPLYLEELATTLAGRCWRVAHPGPSARELADAEHLTIEAAMTEGHPGFVANSGRIGFGLTDQHRHSPESAAGVRLVWLAARRTVSRLSLGEGVEIDDLLPGKAARDRFDARLRGLGLDPADYHLLPVHPWQWEHTLATTFAPDLARRDLVHLGEDDAVHVPLQSLRTLADAEDPARPYVKTAVAVRTMGFTRGLSPAYMAHTPAINDWVHDLVAGDAELRSCGFEVLRERAAIGYTGDVFHASAATASAPQRKMVAALWRENVSTRLAEGERAMTMAALLHRDPDGVPVVRELIEAAGAEPSAWIADYLRAYVRPLVHCLLAHDLAFMPHGENVIVVLRGHRVVRTVMKDIGEEIGVLSDRPLPAACERVRMEVGDDERALPILTDVVDGYLRHLAALLDDDGLLEVAAFWRLVRDVVDEHAADHPALAEAATRYALTRPRFRHSCLNRLQLRDPRTMVALDDQAASFLYAGWLENPLA</sequence>
<dbReference type="InterPro" id="IPR022770">
    <property type="entry name" value="IucA/IucC-like_C"/>
</dbReference>
<protein>
    <recommendedName>
        <fullName evidence="4">Lysine N-acyltransferase MbtK</fullName>
    </recommendedName>
    <alternativeName>
        <fullName evidence="5">Mycobactin synthase protein K</fullName>
    </alternativeName>
</protein>
<dbReference type="Proteomes" id="UP001501495">
    <property type="component" value="Unassembled WGS sequence"/>
</dbReference>
<organism evidence="7 8">
    <name type="scientific">Nocardioides fonticola</name>
    <dbReference type="NCBI Taxonomy" id="450363"/>
    <lineage>
        <taxon>Bacteria</taxon>
        <taxon>Bacillati</taxon>
        <taxon>Actinomycetota</taxon>
        <taxon>Actinomycetes</taxon>
        <taxon>Propionibacteriales</taxon>
        <taxon>Nocardioidaceae</taxon>
        <taxon>Nocardioides</taxon>
    </lineage>
</organism>
<dbReference type="InterPro" id="IPR016181">
    <property type="entry name" value="Acyl_CoA_acyltransferase"/>
</dbReference>
<evidence type="ECO:0000256" key="4">
    <source>
        <dbReference type="ARBA" id="ARBA00020586"/>
    </source>
</evidence>
<dbReference type="InterPro" id="IPR037455">
    <property type="entry name" value="LucA/IucC-like"/>
</dbReference>
<dbReference type="InterPro" id="IPR007310">
    <property type="entry name" value="Aerobactin_biosyn_IucA/IucC_N"/>
</dbReference>
<dbReference type="Pfam" id="PF06276">
    <property type="entry name" value="FhuF"/>
    <property type="match status" value="1"/>
</dbReference>
<feature type="domain" description="Acyltransferase MbtK/IucB-like conserved" evidence="6">
    <location>
        <begin position="4"/>
        <end position="46"/>
    </location>
</feature>
<evidence type="ECO:0000256" key="2">
    <source>
        <dbReference type="ARBA" id="ARBA00005102"/>
    </source>
</evidence>
<dbReference type="EMBL" id="BAAAZH010000005">
    <property type="protein sequence ID" value="GAA4110768.1"/>
    <property type="molecule type" value="Genomic_DNA"/>
</dbReference>
<evidence type="ECO:0000256" key="3">
    <source>
        <dbReference type="ARBA" id="ARBA00007832"/>
    </source>
</evidence>
<evidence type="ECO:0000259" key="6">
    <source>
        <dbReference type="SMART" id="SM01006"/>
    </source>
</evidence>
<gene>
    <name evidence="7" type="primary">desD</name>
    <name evidence="7" type="ORF">GCM10022215_06160</name>
</gene>
<evidence type="ECO:0000313" key="7">
    <source>
        <dbReference type="EMBL" id="GAA4110768.1"/>
    </source>
</evidence>
<dbReference type="SUPFAM" id="SSF55729">
    <property type="entry name" value="Acyl-CoA N-acyltransferases (Nat)"/>
    <property type="match status" value="1"/>
</dbReference>
<dbReference type="InterPro" id="IPR019432">
    <property type="entry name" value="Acyltransferase_MbtK/IucB-like"/>
</dbReference>
<evidence type="ECO:0000256" key="1">
    <source>
        <dbReference type="ARBA" id="ARBA00003818"/>
    </source>
</evidence>
<dbReference type="Gene3D" id="1.10.510.40">
    <property type="match status" value="1"/>
</dbReference>
<comment type="caution">
    <text evidence="7">The sequence shown here is derived from an EMBL/GenBank/DDBJ whole genome shotgun (WGS) entry which is preliminary data.</text>
</comment>
<dbReference type="Gene3D" id="3.40.630.30">
    <property type="match status" value="1"/>
</dbReference>
<dbReference type="Gene3D" id="3.30.310.280">
    <property type="match status" value="1"/>
</dbReference>
<proteinExistence type="inferred from homology"/>
<dbReference type="SMART" id="SM01006">
    <property type="entry name" value="AlcB"/>
    <property type="match status" value="1"/>
</dbReference>
<keyword evidence="8" id="KW-1185">Reference proteome</keyword>
<dbReference type="PANTHER" id="PTHR34384">
    <property type="entry name" value="L-2,3-DIAMINOPROPANOATE--CITRATE LIGASE"/>
    <property type="match status" value="1"/>
</dbReference>
<dbReference type="Pfam" id="PF13523">
    <property type="entry name" value="Acetyltransf_8"/>
    <property type="match status" value="1"/>
</dbReference>
<comment type="similarity">
    <text evidence="3">Belongs to the IucA/IucC family.</text>
</comment>